<dbReference type="Gene3D" id="1.10.510.10">
    <property type="entry name" value="Transferase(Phosphotransferase) domain 1"/>
    <property type="match status" value="1"/>
</dbReference>
<name>A0A0C3RZP0_PHLG1</name>
<feature type="compositionally biased region" description="Polar residues" evidence="1">
    <location>
        <begin position="216"/>
        <end position="233"/>
    </location>
</feature>
<dbReference type="PROSITE" id="PS00109">
    <property type="entry name" value="PROTEIN_KINASE_TYR"/>
    <property type="match status" value="1"/>
</dbReference>
<dbReference type="InterPro" id="IPR040976">
    <property type="entry name" value="Pkinase_fungal"/>
</dbReference>
<feature type="compositionally biased region" description="Polar residues" evidence="1">
    <location>
        <begin position="177"/>
        <end position="189"/>
    </location>
</feature>
<evidence type="ECO:0000313" key="4">
    <source>
        <dbReference type="Proteomes" id="UP000053257"/>
    </source>
</evidence>
<dbReference type="Pfam" id="PF17667">
    <property type="entry name" value="Pkinase_fungal"/>
    <property type="match status" value="1"/>
</dbReference>
<dbReference type="GO" id="GO:0004672">
    <property type="term" value="F:protein kinase activity"/>
    <property type="evidence" value="ECO:0007669"/>
    <property type="project" value="InterPro"/>
</dbReference>
<keyword evidence="4" id="KW-1185">Reference proteome</keyword>
<dbReference type="InterPro" id="IPR011009">
    <property type="entry name" value="Kinase-like_dom_sf"/>
</dbReference>
<dbReference type="InterPro" id="IPR008266">
    <property type="entry name" value="Tyr_kinase_AS"/>
</dbReference>
<dbReference type="EMBL" id="KN840716">
    <property type="protein sequence ID" value="KIP01982.1"/>
    <property type="molecule type" value="Genomic_DNA"/>
</dbReference>
<evidence type="ECO:0000313" key="3">
    <source>
        <dbReference type="EMBL" id="KIP01982.1"/>
    </source>
</evidence>
<dbReference type="SUPFAM" id="SSF56112">
    <property type="entry name" value="Protein kinase-like (PK-like)"/>
    <property type="match status" value="1"/>
</dbReference>
<feature type="compositionally biased region" description="Basic residues" evidence="1">
    <location>
        <begin position="775"/>
        <end position="785"/>
    </location>
</feature>
<evidence type="ECO:0000259" key="2">
    <source>
        <dbReference type="Pfam" id="PF17667"/>
    </source>
</evidence>
<gene>
    <name evidence="3" type="ORF">PHLGIDRAFT_122872</name>
</gene>
<sequence>MAYPTEGCFIGTMLPQSFLDDFLSEGVNLAPTPGADFTKVLPGGDVTHDMCMPFVRVVQKHELLPGLRLFVARTKKRWNEEKTSRAQDGDQEMPGAAKATFDLCPTMAARKEPTVRGQNKKKSTNIAEYYNFATSLLGIELRRTPEADPFTEPEDYELSRASPLSGQAPDLPPPVSSKANPVSPLSISQRLRRVSPAPYRHDDTLPAAAPGEHTQDGQQSQLHPFSQTSSTGPFRNPVERETEAGTEFRRSLVSHAHAQFARQHRTHFFQLILANRWARFVRWDRSGAVVSSRFDYVHEPAILCEFLWRFAHLSDQKRGLDSTVSLASRQETSLFEDAVKAFLSDMKASSKDGRPMRHLPGAEITLDPSETYPTWSVQVSTENPGEYTGLIVRRPFTVHSSLLGRATRAYIAYDLRERRLVFLKDAWRIDHPKLQAESTTYRYLKQHEVPFIPELLYGGDVIGSNNKPQQTLSQAYADLDEEWCRYEGSFERYIHHRVVQDVAYPLGSALDEREFLQAIHDSLCAISSAYDVAGVLHRDLSMENIMLDTKGRGILNDWDHAGNKDSRARGIGTWRFMSLCLLENPTKIHDVADDLESVFWVMTYGSLKRFARSNQAQLMRFFDYQTVDPENGQKVGGQLKEGCIFGPRLRNIAFTSDSLQDLIHKAKLTWFGYYTILQGNMDLDSSPLTKGIMLEQHEQAKRPAFWVDLFAKALHAHDARQLAAEQTTPVLTKAPEAPTLPSPRSWLKEDQPETSAQENNNKRKACDDLQEPGVRRSKRLKGLRG</sequence>
<dbReference type="PANTHER" id="PTHR38248:SF2">
    <property type="entry name" value="FUNK1 11"/>
    <property type="match status" value="1"/>
</dbReference>
<dbReference type="HOGENOM" id="CLU_006410_5_0_1"/>
<reference evidence="3 4" key="1">
    <citation type="journal article" date="2014" name="PLoS Genet.">
        <title>Analysis of the Phlebiopsis gigantea genome, transcriptome and secretome provides insight into its pioneer colonization strategies of wood.</title>
        <authorList>
            <person name="Hori C."/>
            <person name="Ishida T."/>
            <person name="Igarashi K."/>
            <person name="Samejima M."/>
            <person name="Suzuki H."/>
            <person name="Master E."/>
            <person name="Ferreira P."/>
            <person name="Ruiz-Duenas F.J."/>
            <person name="Held B."/>
            <person name="Canessa P."/>
            <person name="Larrondo L.F."/>
            <person name="Schmoll M."/>
            <person name="Druzhinina I.S."/>
            <person name="Kubicek C.P."/>
            <person name="Gaskell J.A."/>
            <person name="Kersten P."/>
            <person name="St John F."/>
            <person name="Glasner J."/>
            <person name="Sabat G."/>
            <person name="Splinter BonDurant S."/>
            <person name="Syed K."/>
            <person name="Yadav J."/>
            <person name="Mgbeahuruike A.C."/>
            <person name="Kovalchuk A."/>
            <person name="Asiegbu F.O."/>
            <person name="Lackner G."/>
            <person name="Hoffmeister D."/>
            <person name="Rencoret J."/>
            <person name="Gutierrez A."/>
            <person name="Sun H."/>
            <person name="Lindquist E."/>
            <person name="Barry K."/>
            <person name="Riley R."/>
            <person name="Grigoriev I.V."/>
            <person name="Henrissat B."/>
            <person name="Kues U."/>
            <person name="Berka R.M."/>
            <person name="Martinez A.T."/>
            <person name="Covert S.F."/>
            <person name="Blanchette R.A."/>
            <person name="Cullen D."/>
        </authorList>
    </citation>
    <scope>NUCLEOTIDE SEQUENCE [LARGE SCALE GENOMIC DNA]</scope>
    <source>
        <strain evidence="3 4">11061_1 CR5-6</strain>
    </source>
</reference>
<feature type="domain" description="Fungal-type protein kinase" evidence="2">
    <location>
        <begin position="242"/>
        <end position="604"/>
    </location>
</feature>
<dbReference type="AlphaFoldDB" id="A0A0C3RZP0"/>
<organism evidence="3 4">
    <name type="scientific">Phlebiopsis gigantea (strain 11061_1 CR5-6)</name>
    <name type="common">White-rot fungus</name>
    <name type="synonym">Peniophora gigantea</name>
    <dbReference type="NCBI Taxonomy" id="745531"/>
    <lineage>
        <taxon>Eukaryota</taxon>
        <taxon>Fungi</taxon>
        <taxon>Dikarya</taxon>
        <taxon>Basidiomycota</taxon>
        <taxon>Agaricomycotina</taxon>
        <taxon>Agaricomycetes</taxon>
        <taxon>Polyporales</taxon>
        <taxon>Phanerochaetaceae</taxon>
        <taxon>Phlebiopsis</taxon>
    </lineage>
</organism>
<protein>
    <recommendedName>
        <fullName evidence="2">Fungal-type protein kinase domain-containing protein</fullName>
    </recommendedName>
</protein>
<evidence type="ECO:0000256" key="1">
    <source>
        <dbReference type="SAM" id="MobiDB-lite"/>
    </source>
</evidence>
<proteinExistence type="predicted"/>
<dbReference type="PANTHER" id="PTHR38248">
    <property type="entry name" value="FUNK1 6"/>
    <property type="match status" value="1"/>
</dbReference>
<feature type="region of interest" description="Disordered" evidence="1">
    <location>
        <begin position="147"/>
        <end position="245"/>
    </location>
</feature>
<dbReference type="OrthoDB" id="3265188at2759"/>
<feature type="region of interest" description="Disordered" evidence="1">
    <location>
        <begin position="726"/>
        <end position="785"/>
    </location>
</feature>
<dbReference type="Proteomes" id="UP000053257">
    <property type="component" value="Unassembled WGS sequence"/>
</dbReference>
<accession>A0A0C3RZP0</accession>